<dbReference type="Proteomes" id="UP000177276">
    <property type="component" value="Unassembled WGS sequence"/>
</dbReference>
<evidence type="ECO:0000259" key="9">
    <source>
        <dbReference type="Pfam" id="PF00482"/>
    </source>
</evidence>
<keyword evidence="6 8" id="KW-1133">Transmembrane helix</keyword>
<evidence type="ECO:0000256" key="7">
    <source>
        <dbReference type="ARBA" id="ARBA00023136"/>
    </source>
</evidence>
<dbReference type="EMBL" id="MHWS01000005">
    <property type="protein sequence ID" value="OHB12706.1"/>
    <property type="molecule type" value="Genomic_DNA"/>
</dbReference>
<name>A0A1G2UTM8_9BACT</name>
<organism evidence="10 11">
    <name type="scientific">Candidatus Zambryskibacteria bacterium RIFCSPLOWO2_12_FULL_39_16</name>
    <dbReference type="NCBI Taxonomy" id="1802775"/>
    <lineage>
        <taxon>Bacteria</taxon>
        <taxon>Candidatus Zambryskiibacteriota</taxon>
    </lineage>
</organism>
<reference evidence="10 11" key="1">
    <citation type="journal article" date="2016" name="Nat. Commun.">
        <title>Thousands of microbial genomes shed light on interconnected biogeochemical processes in an aquifer system.</title>
        <authorList>
            <person name="Anantharaman K."/>
            <person name="Brown C.T."/>
            <person name="Hug L.A."/>
            <person name="Sharon I."/>
            <person name="Castelle C.J."/>
            <person name="Probst A.J."/>
            <person name="Thomas B.C."/>
            <person name="Singh A."/>
            <person name="Wilkins M.J."/>
            <person name="Karaoz U."/>
            <person name="Brodie E.L."/>
            <person name="Williams K.H."/>
            <person name="Hubbard S.S."/>
            <person name="Banfield J.F."/>
        </authorList>
    </citation>
    <scope>NUCLEOTIDE SEQUENCE [LARGE SCALE GENOMIC DNA]</scope>
</reference>
<dbReference type="InterPro" id="IPR003004">
    <property type="entry name" value="GspF/PilC"/>
</dbReference>
<evidence type="ECO:0000313" key="10">
    <source>
        <dbReference type="EMBL" id="OHB12706.1"/>
    </source>
</evidence>
<keyword evidence="5 8" id="KW-0812">Transmembrane</keyword>
<comment type="similarity">
    <text evidence="2">Belongs to the GSP F family.</text>
</comment>
<sequence length="404" mass="44457">MPFYKYKYIKDGKEFEETKEFSDKAALYLALRSNNGSIISVKEMGSPKISIKLFSLRKKMKSQQVIIFAKNLSVMIDAGLSISRALTVLSKQSKNKSQTAVFENINASVSGGETLSKSLEAYPDIFSNLFVSMVKAGEESGKLSYSLRIIADQLEKSQSLSKKIKGAMIYPAVIVSLMLIIGIVLMIYMVPTLTSTFKGLNIVLPLPTRIIIAISDFLRGNIFLTLAAIFVAVFSYIVWHKTKNGKNTSDFVLLHMPMIKTMTKEVNAARTARTLSSLVSSGVSILSAIGITSDVLQNHYFKDLLNSASKKVETGELLSQSLSDSKGNLYPVFVGEMLAVGEETGKLTEMLDNIATYYETEVDQKTKDLSTIIEPFLMILMGIAVGIFAIAMMLPTYSLVDAIQ</sequence>
<comment type="subcellular location">
    <subcellularLocation>
        <location evidence="1">Cell inner membrane</location>
        <topology evidence="1">Multi-pass membrane protein</topology>
    </subcellularLocation>
</comment>
<keyword evidence="4" id="KW-0997">Cell inner membrane</keyword>
<dbReference type="InterPro" id="IPR018076">
    <property type="entry name" value="T2SS_GspF_dom"/>
</dbReference>
<protein>
    <recommendedName>
        <fullName evidence="9">Type II secretion system protein GspF domain-containing protein</fullName>
    </recommendedName>
</protein>
<evidence type="ECO:0000256" key="4">
    <source>
        <dbReference type="ARBA" id="ARBA00022519"/>
    </source>
</evidence>
<feature type="transmembrane region" description="Helical" evidence="8">
    <location>
        <begin position="167"/>
        <end position="190"/>
    </location>
</feature>
<dbReference type="Gene3D" id="1.20.81.30">
    <property type="entry name" value="Type II secretion system (T2SS), domain F"/>
    <property type="match status" value="2"/>
</dbReference>
<dbReference type="Pfam" id="PF00482">
    <property type="entry name" value="T2SSF"/>
    <property type="match status" value="2"/>
</dbReference>
<feature type="domain" description="Type II secretion system protein GspF" evidence="9">
    <location>
        <begin position="68"/>
        <end position="191"/>
    </location>
</feature>
<dbReference type="PANTHER" id="PTHR30012:SF0">
    <property type="entry name" value="TYPE II SECRETION SYSTEM PROTEIN F-RELATED"/>
    <property type="match status" value="1"/>
</dbReference>
<keyword evidence="7 8" id="KW-0472">Membrane</keyword>
<dbReference type="AlphaFoldDB" id="A0A1G2UTM8"/>
<evidence type="ECO:0000256" key="8">
    <source>
        <dbReference type="SAM" id="Phobius"/>
    </source>
</evidence>
<dbReference type="InterPro" id="IPR042094">
    <property type="entry name" value="T2SS_GspF_sf"/>
</dbReference>
<accession>A0A1G2UTM8</accession>
<keyword evidence="3" id="KW-1003">Cell membrane</keyword>
<evidence type="ECO:0000313" key="11">
    <source>
        <dbReference type="Proteomes" id="UP000177276"/>
    </source>
</evidence>
<evidence type="ECO:0000256" key="6">
    <source>
        <dbReference type="ARBA" id="ARBA00022989"/>
    </source>
</evidence>
<comment type="caution">
    <text evidence="10">The sequence shown here is derived from an EMBL/GenBank/DDBJ whole genome shotgun (WGS) entry which is preliminary data.</text>
</comment>
<evidence type="ECO:0000256" key="5">
    <source>
        <dbReference type="ARBA" id="ARBA00022692"/>
    </source>
</evidence>
<dbReference type="PANTHER" id="PTHR30012">
    <property type="entry name" value="GENERAL SECRETION PATHWAY PROTEIN"/>
    <property type="match status" value="1"/>
</dbReference>
<feature type="transmembrane region" description="Helical" evidence="8">
    <location>
        <begin position="210"/>
        <end position="239"/>
    </location>
</feature>
<proteinExistence type="inferred from homology"/>
<gene>
    <name evidence="10" type="ORF">A3G46_00740</name>
</gene>
<feature type="domain" description="Type II secretion system protein GspF" evidence="9">
    <location>
        <begin position="272"/>
        <end position="395"/>
    </location>
</feature>
<dbReference type="FunFam" id="1.20.81.30:FF:000001">
    <property type="entry name" value="Type II secretion system protein F"/>
    <property type="match status" value="2"/>
</dbReference>
<evidence type="ECO:0000256" key="2">
    <source>
        <dbReference type="ARBA" id="ARBA00005745"/>
    </source>
</evidence>
<dbReference type="GO" id="GO:0005886">
    <property type="term" value="C:plasma membrane"/>
    <property type="evidence" value="ECO:0007669"/>
    <property type="project" value="UniProtKB-SubCell"/>
</dbReference>
<dbReference type="PRINTS" id="PR00812">
    <property type="entry name" value="BCTERIALGSPF"/>
</dbReference>
<evidence type="ECO:0000256" key="1">
    <source>
        <dbReference type="ARBA" id="ARBA00004429"/>
    </source>
</evidence>
<evidence type="ECO:0000256" key="3">
    <source>
        <dbReference type="ARBA" id="ARBA00022475"/>
    </source>
</evidence>
<feature type="transmembrane region" description="Helical" evidence="8">
    <location>
        <begin position="375"/>
        <end position="394"/>
    </location>
</feature>